<comment type="caution">
    <text evidence="2">The sequence shown here is derived from an EMBL/GenBank/DDBJ whole genome shotgun (WGS) entry which is preliminary data.</text>
</comment>
<keyword evidence="1" id="KW-0732">Signal</keyword>
<protein>
    <recommendedName>
        <fullName evidence="4">DUF3718 domain-containing protein</fullName>
    </recommendedName>
</protein>
<dbReference type="EMBL" id="BMLS01000001">
    <property type="protein sequence ID" value="GGO64452.1"/>
    <property type="molecule type" value="Genomic_DNA"/>
</dbReference>
<sequence length="121" mass="13411">MLALKKLTCALVLCSPLYVSAKPLYVPTDDSIGTRLCVSAAMDIPIRFHRLQQHSGLTLSYIAKELRCNGESIGDFAYEAGNTYVAKRLNRHNPKATYTEIKDIAKQKDADKEKIIHVSGS</sequence>
<evidence type="ECO:0000256" key="1">
    <source>
        <dbReference type="SAM" id="SignalP"/>
    </source>
</evidence>
<dbReference type="Proteomes" id="UP000606935">
    <property type="component" value="Unassembled WGS sequence"/>
</dbReference>
<dbReference type="RefSeq" id="WP_188689513.1">
    <property type="nucleotide sequence ID" value="NZ_BMLS01000001.1"/>
</dbReference>
<evidence type="ECO:0008006" key="4">
    <source>
        <dbReference type="Google" id="ProtNLM"/>
    </source>
</evidence>
<organism evidence="2 3">
    <name type="scientific">Bowmanella pacifica</name>
    <dbReference type="NCBI Taxonomy" id="502051"/>
    <lineage>
        <taxon>Bacteria</taxon>
        <taxon>Pseudomonadati</taxon>
        <taxon>Pseudomonadota</taxon>
        <taxon>Gammaproteobacteria</taxon>
        <taxon>Alteromonadales</taxon>
        <taxon>Alteromonadaceae</taxon>
        <taxon>Bowmanella</taxon>
    </lineage>
</organism>
<dbReference type="InterPro" id="IPR022193">
    <property type="entry name" value="DUF3718"/>
</dbReference>
<name>A0A918DGV6_9ALTE</name>
<evidence type="ECO:0000313" key="2">
    <source>
        <dbReference type="EMBL" id="GGO64452.1"/>
    </source>
</evidence>
<evidence type="ECO:0000313" key="3">
    <source>
        <dbReference type="Proteomes" id="UP000606935"/>
    </source>
</evidence>
<dbReference type="Pfam" id="PF12514">
    <property type="entry name" value="DUF3718"/>
    <property type="match status" value="1"/>
</dbReference>
<reference evidence="2" key="2">
    <citation type="submission" date="2020-09" db="EMBL/GenBank/DDBJ databases">
        <authorList>
            <person name="Sun Q."/>
            <person name="Zhou Y."/>
        </authorList>
    </citation>
    <scope>NUCLEOTIDE SEQUENCE</scope>
    <source>
        <strain evidence="2">CGMCC 1.7086</strain>
    </source>
</reference>
<gene>
    <name evidence="2" type="ORF">GCM10010982_03920</name>
</gene>
<accession>A0A918DGV6</accession>
<keyword evidence="3" id="KW-1185">Reference proteome</keyword>
<dbReference type="AlphaFoldDB" id="A0A918DGV6"/>
<reference evidence="2" key="1">
    <citation type="journal article" date="2014" name="Int. J. Syst. Evol. Microbiol.">
        <title>Complete genome sequence of Corynebacterium casei LMG S-19264T (=DSM 44701T), isolated from a smear-ripened cheese.</title>
        <authorList>
            <consortium name="US DOE Joint Genome Institute (JGI-PGF)"/>
            <person name="Walter F."/>
            <person name="Albersmeier A."/>
            <person name="Kalinowski J."/>
            <person name="Ruckert C."/>
        </authorList>
    </citation>
    <scope>NUCLEOTIDE SEQUENCE</scope>
    <source>
        <strain evidence="2">CGMCC 1.7086</strain>
    </source>
</reference>
<proteinExistence type="predicted"/>
<feature type="chain" id="PRO_5037364143" description="DUF3718 domain-containing protein" evidence="1">
    <location>
        <begin position="22"/>
        <end position="121"/>
    </location>
</feature>
<feature type="signal peptide" evidence="1">
    <location>
        <begin position="1"/>
        <end position="21"/>
    </location>
</feature>